<evidence type="ECO:0000313" key="2">
    <source>
        <dbReference type="EMBL" id="CAG5131437.1"/>
    </source>
</evidence>
<accession>A0A8S3ZPG7</accession>
<name>A0A8S3ZPG7_9EUPU</name>
<sequence length="474" mass="51620">NDYEELDNLSSALQEIHKDRDPDTPPALPARPPSIVCASCNANSKSPGGKARSLFKRTVNLNETNIRIKSHFTDVSERKSRVTSEQVPCDVCGASRKRPCNLAKPSSTEHFIVNPCLCVSDSNVLSNDFASGGCYSPSSTLKQSFTSFDNFKPDKIHQPSNIQLHGRELQASDTSNFRVDNFTSRRETPDIVEITQPSSPSNAVNNNLVASPFSVFLDNANFGVNRVVTGEQIPVTTSLSHSFTPQPISSSVLEDHTQSVSTPNPQNRQHSEVSQCDNGFGVLGMANVVHNSAVPSSTPTTGNLVGDHFALISTMLFSTDHSGRNGKLLNLDMPSRTIQPADNGVGSAMSCKGYATNITSDSWDLRQMKNKQNVPLSKIPFACDEQICNQIGRYGHSFPPKVANYTHSDYIVMMANSDTWHGKATNCVNGVSETVSFPTEGCEEPAVLETHEIYVQPNHTPAVVKQGQQFANVY</sequence>
<organism evidence="2 3">
    <name type="scientific">Candidula unifasciata</name>
    <dbReference type="NCBI Taxonomy" id="100452"/>
    <lineage>
        <taxon>Eukaryota</taxon>
        <taxon>Metazoa</taxon>
        <taxon>Spiralia</taxon>
        <taxon>Lophotrochozoa</taxon>
        <taxon>Mollusca</taxon>
        <taxon>Gastropoda</taxon>
        <taxon>Heterobranchia</taxon>
        <taxon>Euthyneura</taxon>
        <taxon>Panpulmonata</taxon>
        <taxon>Eupulmonata</taxon>
        <taxon>Stylommatophora</taxon>
        <taxon>Helicina</taxon>
        <taxon>Helicoidea</taxon>
        <taxon>Geomitridae</taxon>
        <taxon>Candidula</taxon>
    </lineage>
</organism>
<feature type="region of interest" description="Disordered" evidence="1">
    <location>
        <begin position="1"/>
        <end position="28"/>
    </location>
</feature>
<reference evidence="2" key="1">
    <citation type="submission" date="2021-04" db="EMBL/GenBank/DDBJ databases">
        <authorList>
            <consortium name="Molecular Ecology Group"/>
        </authorList>
    </citation>
    <scope>NUCLEOTIDE SEQUENCE</scope>
</reference>
<dbReference type="Proteomes" id="UP000678393">
    <property type="component" value="Unassembled WGS sequence"/>
</dbReference>
<feature type="region of interest" description="Disordered" evidence="1">
    <location>
        <begin position="247"/>
        <end position="274"/>
    </location>
</feature>
<feature type="non-terminal residue" evidence="2">
    <location>
        <position position="1"/>
    </location>
</feature>
<proteinExistence type="predicted"/>
<evidence type="ECO:0000313" key="3">
    <source>
        <dbReference type="Proteomes" id="UP000678393"/>
    </source>
</evidence>
<protein>
    <submittedName>
        <fullName evidence="2">Uncharacterized protein</fullName>
    </submittedName>
</protein>
<comment type="caution">
    <text evidence="2">The sequence shown here is derived from an EMBL/GenBank/DDBJ whole genome shotgun (WGS) entry which is preliminary data.</text>
</comment>
<keyword evidence="3" id="KW-1185">Reference proteome</keyword>
<gene>
    <name evidence="2" type="ORF">CUNI_LOCUS16995</name>
</gene>
<dbReference type="AlphaFoldDB" id="A0A8S3ZPG7"/>
<evidence type="ECO:0000256" key="1">
    <source>
        <dbReference type="SAM" id="MobiDB-lite"/>
    </source>
</evidence>
<dbReference type="EMBL" id="CAJHNH020004667">
    <property type="protein sequence ID" value="CAG5131437.1"/>
    <property type="molecule type" value="Genomic_DNA"/>
</dbReference>